<feature type="region of interest" description="Disordered" evidence="1">
    <location>
        <begin position="247"/>
        <end position="272"/>
    </location>
</feature>
<protein>
    <submittedName>
        <fullName evidence="3">Uncharacterized protein</fullName>
    </submittedName>
</protein>
<feature type="transmembrane region" description="Helical" evidence="2">
    <location>
        <begin position="171"/>
        <end position="194"/>
    </location>
</feature>
<feature type="compositionally biased region" description="Pro residues" evidence="1">
    <location>
        <begin position="262"/>
        <end position="272"/>
    </location>
</feature>
<evidence type="ECO:0000313" key="3">
    <source>
        <dbReference type="EMBL" id="KAJ2936330.1"/>
    </source>
</evidence>
<reference evidence="3" key="1">
    <citation type="submission" date="2022-06" db="EMBL/GenBank/DDBJ databases">
        <title>Genome Sequence of Candolleomyces eurysporus.</title>
        <authorList>
            <person name="Buettner E."/>
        </authorList>
    </citation>
    <scope>NUCLEOTIDE SEQUENCE</scope>
    <source>
        <strain evidence="3">VTCC 930004</strain>
    </source>
</reference>
<feature type="compositionally biased region" description="Polar residues" evidence="1">
    <location>
        <begin position="247"/>
        <end position="260"/>
    </location>
</feature>
<keyword evidence="2" id="KW-1133">Transmembrane helix</keyword>
<feature type="non-terminal residue" evidence="3">
    <location>
        <position position="1"/>
    </location>
</feature>
<comment type="caution">
    <text evidence="3">The sequence shown here is derived from an EMBL/GenBank/DDBJ whole genome shotgun (WGS) entry which is preliminary data.</text>
</comment>
<accession>A0A9W8JKF0</accession>
<proteinExistence type="predicted"/>
<dbReference type="Proteomes" id="UP001140091">
    <property type="component" value="Unassembled WGS sequence"/>
</dbReference>
<keyword evidence="4" id="KW-1185">Reference proteome</keyword>
<organism evidence="3 4">
    <name type="scientific">Candolleomyces eurysporus</name>
    <dbReference type="NCBI Taxonomy" id="2828524"/>
    <lineage>
        <taxon>Eukaryota</taxon>
        <taxon>Fungi</taxon>
        <taxon>Dikarya</taxon>
        <taxon>Basidiomycota</taxon>
        <taxon>Agaricomycotina</taxon>
        <taxon>Agaricomycetes</taxon>
        <taxon>Agaricomycetidae</taxon>
        <taxon>Agaricales</taxon>
        <taxon>Agaricineae</taxon>
        <taxon>Psathyrellaceae</taxon>
        <taxon>Candolleomyces</taxon>
    </lineage>
</organism>
<keyword evidence="2" id="KW-0472">Membrane</keyword>
<dbReference type="OrthoDB" id="3265734at2759"/>
<evidence type="ECO:0000256" key="2">
    <source>
        <dbReference type="SAM" id="Phobius"/>
    </source>
</evidence>
<dbReference type="EMBL" id="JANBPK010000093">
    <property type="protein sequence ID" value="KAJ2936330.1"/>
    <property type="molecule type" value="Genomic_DNA"/>
</dbReference>
<keyword evidence="2" id="KW-0812">Transmembrane</keyword>
<evidence type="ECO:0000256" key="1">
    <source>
        <dbReference type="SAM" id="MobiDB-lite"/>
    </source>
</evidence>
<sequence length="272" mass="29575">MAITVVEDRDPIFVYQGAWSPSGNRFESNGTTMVTSEWGASITIEFVGKHVLLGSSLTAADFHFFLWRNVSVFGTVPVLQAGQQPTKVTFSLDDAAALPATTFAAQHHPNATQYYIPMFRSPALTEEKKHKLVVTHISDRGGSLYFDYMTVQGPLERFAVAETGLNGTAKVALVGGVLGGVILILLGLVGALLWKSRRAQRAQHFHDGKAMSPSPSTFMPFNQSPMNTGSQTGNISSDMHARSLQSPVTTMKTGYTSVQTPYRPPLPEMHES</sequence>
<evidence type="ECO:0000313" key="4">
    <source>
        <dbReference type="Proteomes" id="UP001140091"/>
    </source>
</evidence>
<dbReference type="AlphaFoldDB" id="A0A9W8JKF0"/>
<gene>
    <name evidence="3" type="ORF">H1R20_g760</name>
</gene>
<name>A0A9W8JKF0_9AGAR</name>